<dbReference type="CDD" id="cd07022">
    <property type="entry name" value="S49_Sppa_36K_type"/>
    <property type="match status" value="1"/>
</dbReference>
<keyword evidence="4" id="KW-0614">Plasmid</keyword>
<dbReference type="RefSeq" id="WP_102873912.1">
    <property type="nucleotide sequence ID" value="NZ_CP010705.1"/>
</dbReference>
<reference evidence="3 5" key="2">
    <citation type="journal article" date="2017" name="Int. J. Syst. Evol. Microbiol.">
        <title>Adaptation of Surface-Associated Bacteria to the Open Ocean: A Genomically Distinct Subpopulation of Phaeobacter gallaeciensis Colonizes Pacific Mesozooplankton.</title>
        <authorList>
            <person name="Freese H.M."/>
            <person name="Methner A."/>
            <person name="Overmann J."/>
        </authorList>
    </citation>
    <scope>NUCLEOTIDE SEQUENCE [LARGE SCALE GENOMIC DNA]</scope>
    <source>
        <strain evidence="3 5">P66</strain>
        <plasmid evidence="4 5">pP66_i</plasmid>
    </source>
</reference>
<evidence type="ECO:0000313" key="5">
    <source>
        <dbReference type="Proteomes" id="UP000236536"/>
    </source>
</evidence>
<name>A0ABN5GKA7_9RHOB</name>
<feature type="domain" description="Peptidase S49" evidence="2">
    <location>
        <begin position="131"/>
        <end position="280"/>
    </location>
</feature>
<evidence type="ECO:0000313" key="4">
    <source>
        <dbReference type="EMBL" id="AUQ97402.1"/>
    </source>
</evidence>
<dbReference type="Proteomes" id="UP000236536">
    <property type="component" value="Plasmid pP66_i"/>
</dbReference>
<keyword evidence="5" id="KW-1185">Reference proteome</keyword>
<evidence type="ECO:0000259" key="2">
    <source>
        <dbReference type="Pfam" id="PF01343"/>
    </source>
</evidence>
<dbReference type="Gene3D" id="3.90.226.10">
    <property type="entry name" value="2-enoyl-CoA Hydratase, Chain A, domain 1"/>
    <property type="match status" value="1"/>
</dbReference>
<dbReference type="InterPro" id="IPR029045">
    <property type="entry name" value="ClpP/crotonase-like_dom_sf"/>
</dbReference>
<evidence type="ECO:0000313" key="3">
    <source>
        <dbReference type="EMBL" id="AUQ93855.1"/>
    </source>
</evidence>
<dbReference type="EMBL" id="CP010714">
    <property type="protein sequence ID" value="AUQ97402.1"/>
    <property type="molecule type" value="Genomic_DNA"/>
</dbReference>
<sequence length="307" mass="32011">MSGTTIGALLGTAAVAICAEHLPMLDAVLPGQAPESVEAMQAMVGAGVKVERGERYAVHRGIAYVPVRGVLSPNSEILERWFGWATYHGLIDTMGALAASDEVRGVVLFFDTPGGAVVGVQGAVEAVKACAAVKPVHAFVYPLAASAGYWLASQCTEIIVSPGAWVGSVGTMMNSNQPVQSGSSGYQDYILTSQHAGAKRPDLSTDEGRALALDRLNAMEADFHAAVSEGRGISIDDLKVSLSRSGNTAHGGDVFWGQDAVERGLADGLEDISTFIARVSALYAPPQQRQARAMMARAKAAQAKASL</sequence>
<proteinExistence type="inferred from homology"/>
<comment type="similarity">
    <text evidence="1">Belongs to the peptidase S49 family.</text>
</comment>
<protein>
    <submittedName>
        <fullName evidence="3">Peptidase S49-like protein</fullName>
    </submittedName>
</protein>
<dbReference type="PANTHER" id="PTHR42987">
    <property type="entry name" value="PEPTIDASE S49"/>
    <property type="match status" value="1"/>
</dbReference>
<dbReference type="InterPro" id="IPR002142">
    <property type="entry name" value="Peptidase_S49"/>
</dbReference>
<organism evidence="3 5">
    <name type="scientific">Phaeobacter inhibens</name>
    <dbReference type="NCBI Taxonomy" id="221822"/>
    <lineage>
        <taxon>Bacteria</taxon>
        <taxon>Pseudomonadati</taxon>
        <taxon>Pseudomonadota</taxon>
        <taxon>Alphaproteobacteria</taxon>
        <taxon>Rhodobacterales</taxon>
        <taxon>Roseobacteraceae</taxon>
        <taxon>Phaeobacter</taxon>
    </lineage>
</organism>
<evidence type="ECO:0000256" key="1">
    <source>
        <dbReference type="ARBA" id="ARBA00008683"/>
    </source>
</evidence>
<gene>
    <name evidence="3" type="ORF">PhaeoP66_01051</name>
    <name evidence="4" type="ORF">PhaeoP66_04676</name>
</gene>
<dbReference type="Pfam" id="PF01343">
    <property type="entry name" value="Peptidase_S49"/>
    <property type="match status" value="1"/>
</dbReference>
<dbReference type="SUPFAM" id="SSF52096">
    <property type="entry name" value="ClpP/crotonase"/>
    <property type="match status" value="1"/>
</dbReference>
<accession>A0ABN5GKA7</accession>
<reference evidence="3 5" key="1">
    <citation type="journal article" date="2017" name="Genome Biol. Evol.">
        <title>Trajectories and Drivers of Genome Evolution in Surface-Associated Marine Phaeobacter.</title>
        <authorList>
            <person name="Freese H.M."/>
            <person name="Sikorski J."/>
            <person name="Bunk B."/>
            <person name="Scheuner C."/>
            <person name="Meier-Kolthoff J.P."/>
            <person name="Sproer C."/>
            <person name="Gram L."/>
            <person name="Overmann J."/>
        </authorList>
    </citation>
    <scope>NUCLEOTIDE SEQUENCE [LARGE SCALE GENOMIC DNA]</scope>
    <source>
        <strain evidence="3 5">P66</strain>
        <plasmid evidence="4 5">pP66_i</plasmid>
    </source>
</reference>
<geneLocation type="plasmid" evidence="4 5">
    <name>pP66_i</name>
</geneLocation>
<dbReference type="InterPro" id="IPR033855">
    <property type="entry name" value="Protein_C"/>
</dbReference>
<dbReference type="PANTHER" id="PTHR42987:SF4">
    <property type="entry name" value="PROTEASE SOHB-RELATED"/>
    <property type="match status" value="1"/>
</dbReference>
<dbReference type="Proteomes" id="UP000236536">
    <property type="component" value="Chromosome"/>
</dbReference>
<dbReference type="EMBL" id="CP010705">
    <property type="protein sequence ID" value="AUQ93855.1"/>
    <property type="molecule type" value="Genomic_DNA"/>
</dbReference>